<evidence type="ECO:0000256" key="1">
    <source>
        <dbReference type="SAM" id="Phobius"/>
    </source>
</evidence>
<dbReference type="PANTHER" id="PTHR30273:SF2">
    <property type="entry name" value="PROTEIN FECR"/>
    <property type="match status" value="1"/>
</dbReference>
<evidence type="ECO:0000313" key="4">
    <source>
        <dbReference type="EMBL" id="SEW42546.1"/>
    </source>
</evidence>
<feature type="transmembrane region" description="Helical" evidence="1">
    <location>
        <begin position="94"/>
        <end position="111"/>
    </location>
</feature>
<feature type="domain" description="FecR protein" evidence="2">
    <location>
        <begin position="127"/>
        <end position="219"/>
    </location>
</feature>
<keyword evidence="1" id="KW-1133">Transmembrane helix</keyword>
<reference evidence="5" key="1">
    <citation type="submission" date="2016-10" db="EMBL/GenBank/DDBJ databases">
        <authorList>
            <person name="Varghese N."/>
            <person name="Submissions S."/>
        </authorList>
    </citation>
    <scope>NUCLEOTIDE SEQUENCE [LARGE SCALE GENOMIC DNA]</scope>
    <source>
        <strain evidence="5">DSM 3695</strain>
    </source>
</reference>
<dbReference type="PANTHER" id="PTHR30273">
    <property type="entry name" value="PERIPLASMIC SIGNAL SENSOR AND SIGMA FACTOR ACTIVATOR FECR-RELATED"/>
    <property type="match status" value="1"/>
</dbReference>
<dbReference type="InterPro" id="IPR006860">
    <property type="entry name" value="FecR"/>
</dbReference>
<sequence>MSSNPLRLKLLLEKYLASDCTPQELEEFWTLMSELSENDLVSQELAALWERMPDQTREPAWDQLYTRLQQKIGESDIDMVQVMTVKRPGGFKKIAIAASVLLALLTAWWLMPASKPAPTLHVQLPATQQNTNKVIKLPDGSIVTLNENSELDYPATFQGKNREVSLKGEAFFEVVPDKSKPFLVRTGSIVTRVLGTSFNIKATGGTAPISVTVSTGKVQVQQDNKTVLAELQAGDQLIIDKAAIAPLRTKANMKEVLVWKNDEPVFEDVTLETAIPLINQYYGVNIQIRDESLRTKKFTGNFINDPMKQALDVICKLTNAQWQKGADSTIWLDKRF</sequence>
<keyword evidence="1" id="KW-0472">Membrane</keyword>
<dbReference type="PIRSF" id="PIRSF018266">
    <property type="entry name" value="FecR"/>
    <property type="match status" value="1"/>
</dbReference>
<dbReference type="AlphaFoldDB" id="A0A1I0RMW2"/>
<gene>
    <name evidence="4" type="ORF">SAMN04488122_3115</name>
</gene>
<evidence type="ECO:0000259" key="2">
    <source>
        <dbReference type="Pfam" id="PF04773"/>
    </source>
</evidence>
<dbReference type="OrthoDB" id="697544at2"/>
<keyword evidence="1" id="KW-0812">Transmembrane</keyword>
<dbReference type="InterPro" id="IPR012373">
    <property type="entry name" value="Ferrdict_sens_TM"/>
</dbReference>
<dbReference type="GO" id="GO:0016989">
    <property type="term" value="F:sigma factor antagonist activity"/>
    <property type="evidence" value="ECO:0007669"/>
    <property type="project" value="TreeGrafter"/>
</dbReference>
<dbReference type="Pfam" id="PF16344">
    <property type="entry name" value="FecR_C"/>
    <property type="match status" value="1"/>
</dbReference>
<evidence type="ECO:0000313" key="5">
    <source>
        <dbReference type="Proteomes" id="UP000199310"/>
    </source>
</evidence>
<dbReference type="RefSeq" id="WP_089896192.1">
    <property type="nucleotide sequence ID" value="NZ_FOJG01000001.1"/>
</dbReference>
<organism evidence="4 5">
    <name type="scientific">Chitinophaga arvensicola</name>
    <dbReference type="NCBI Taxonomy" id="29529"/>
    <lineage>
        <taxon>Bacteria</taxon>
        <taxon>Pseudomonadati</taxon>
        <taxon>Bacteroidota</taxon>
        <taxon>Chitinophagia</taxon>
        <taxon>Chitinophagales</taxon>
        <taxon>Chitinophagaceae</taxon>
        <taxon>Chitinophaga</taxon>
    </lineage>
</organism>
<evidence type="ECO:0000259" key="3">
    <source>
        <dbReference type="Pfam" id="PF16344"/>
    </source>
</evidence>
<protein>
    <submittedName>
        <fullName evidence="4">Ferric-dicitrate binding protein FerR, regulates iron transport through sigma-19</fullName>
    </submittedName>
</protein>
<feature type="domain" description="Protein FecR C-terminal" evidence="3">
    <location>
        <begin position="265"/>
        <end position="325"/>
    </location>
</feature>
<dbReference type="Gene3D" id="3.55.50.30">
    <property type="match status" value="1"/>
</dbReference>
<dbReference type="EMBL" id="FOJG01000001">
    <property type="protein sequence ID" value="SEW42546.1"/>
    <property type="molecule type" value="Genomic_DNA"/>
</dbReference>
<dbReference type="Pfam" id="PF04773">
    <property type="entry name" value="FecR"/>
    <property type="match status" value="1"/>
</dbReference>
<accession>A0A1I0RMW2</accession>
<keyword evidence="5" id="KW-1185">Reference proteome</keyword>
<dbReference type="InterPro" id="IPR032508">
    <property type="entry name" value="FecR_C"/>
</dbReference>
<dbReference type="Proteomes" id="UP000199310">
    <property type="component" value="Unassembled WGS sequence"/>
</dbReference>
<name>A0A1I0RMW2_9BACT</name>
<dbReference type="Gene3D" id="2.60.120.1440">
    <property type="match status" value="1"/>
</dbReference>
<dbReference type="STRING" id="29529.SAMN04488122_3115"/>
<proteinExistence type="predicted"/>